<reference evidence="2 3" key="1">
    <citation type="submission" date="2020-03" db="EMBL/GenBank/DDBJ databases">
        <title>Dissostichus mawsoni Genome sequencing and assembly.</title>
        <authorList>
            <person name="Park H."/>
        </authorList>
    </citation>
    <scope>NUCLEOTIDE SEQUENCE [LARGE SCALE GENOMIC DNA]</scope>
    <source>
        <strain evidence="2">DM0001</strain>
        <tissue evidence="2">Muscle</tissue>
    </source>
</reference>
<evidence type="ECO:0000313" key="3">
    <source>
        <dbReference type="Proteomes" id="UP000518266"/>
    </source>
</evidence>
<dbReference type="Proteomes" id="UP000518266">
    <property type="component" value="Unassembled WGS sequence"/>
</dbReference>
<name>A0A7J5ZCU3_DISMA</name>
<evidence type="ECO:0000313" key="2">
    <source>
        <dbReference type="EMBL" id="KAF3859644.1"/>
    </source>
</evidence>
<proteinExistence type="predicted"/>
<sequence>MGIHPEKGSKAKKRSSINPHFRKATIIGLAILDFSVLPVRSGDVKISRSDGSSSFIQKQRSSGGLFFLFTLLCLVCTAASLMDENNLAQRDTDLEIFNGFMSLLEPTMVIMRKVAEGSPKNALSEDYVKSTKDFLEKVKSLIDGDNEGLDAKILKFDQDLRANKKLVQALEEYHAEL</sequence>
<keyword evidence="1" id="KW-0472">Membrane</keyword>
<comment type="caution">
    <text evidence="2">The sequence shown here is derived from an EMBL/GenBank/DDBJ whole genome shotgun (WGS) entry which is preliminary data.</text>
</comment>
<dbReference type="EMBL" id="JAAKFY010000003">
    <property type="protein sequence ID" value="KAF3859644.1"/>
    <property type="molecule type" value="Genomic_DNA"/>
</dbReference>
<feature type="transmembrane region" description="Helical" evidence="1">
    <location>
        <begin position="61"/>
        <end position="81"/>
    </location>
</feature>
<dbReference type="AlphaFoldDB" id="A0A7J5ZCU3"/>
<keyword evidence="3" id="KW-1185">Reference proteome</keyword>
<keyword evidence="1" id="KW-1133">Transmembrane helix</keyword>
<evidence type="ECO:0000256" key="1">
    <source>
        <dbReference type="SAM" id="Phobius"/>
    </source>
</evidence>
<keyword evidence="1" id="KW-0812">Transmembrane</keyword>
<accession>A0A7J5ZCU3</accession>
<dbReference type="OrthoDB" id="8962071at2759"/>
<gene>
    <name evidence="2" type="ORF">F7725_022043</name>
</gene>
<protein>
    <submittedName>
        <fullName evidence="2">Uncharacterized protein</fullName>
    </submittedName>
</protein>
<organism evidence="2 3">
    <name type="scientific">Dissostichus mawsoni</name>
    <name type="common">Antarctic cod</name>
    <dbReference type="NCBI Taxonomy" id="36200"/>
    <lineage>
        <taxon>Eukaryota</taxon>
        <taxon>Metazoa</taxon>
        <taxon>Chordata</taxon>
        <taxon>Craniata</taxon>
        <taxon>Vertebrata</taxon>
        <taxon>Euteleostomi</taxon>
        <taxon>Actinopterygii</taxon>
        <taxon>Neopterygii</taxon>
        <taxon>Teleostei</taxon>
        <taxon>Neoteleostei</taxon>
        <taxon>Acanthomorphata</taxon>
        <taxon>Eupercaria</taxon>
        <taxon>Perciformes</taxon>
        <taxon>Notothenioidei</taxon>
        <taxon>Nototheniidae</taxon>
        <taxon>Dissostichus</taxon>
    </lineage>
</organism>